<keyword evidence="2" id="KW-1185">Reference proteome</keyword>
<proteinExistence type="predicted"/>
<reference evidence="1" key="1">
    <citation type="journal article" date="2014" name="Int. J. Syst. Evol. Microbiol.">
        <title>Complete genome sequence of Corynebacterium casei LMG S-19264T (=DSM 44701T), isolated from a smear-ripened cheese.</title>
        <authorList>
            <consortium name="US DOE Joint Genome Institute (JGI-PGF)"/>
            <person name="Walter F."/>
            <person name="Albersmeier A."/>
            <person name="Kalinowski J."/>
            <person name="Ruckert C."/>
        </authorList>
    </citation>
    <scope>NUCLEOTIDE SEQUENCE</scope>
    <source>
        <strain evidence="1">CGMCC 1.15082</strain>
    </source>
</reference>
<protein>
    <submittedName>
        <fullName evidence="1">Uncharacterized protein</fullName>
    </submittedName>
</protein>
<dbReference type="Gene3D" id="3.50.50.60">
    <property type="entry name" value="FAD/NAD(P)-binding domain"/>
    <property type="match status" value="1"/>
</dbReference>
<organism evidence="1 2">
    <name type="scientific">Brucella endophytica</name>
    <dbReference type="NCBI Taxonomy" id="1963359"/>
    <lineage>
        <taxon>Bacteria</taxon>
        <taxon>Pseudomonadati</taxon>
        <taxon>Pseudomonadota</taxon>
        <taxon>Alphaproteobacteria</taxon>
        <taxon>Hyphomicrobiales</taxon>
        <taxon>Brucellaceae</taxon>
        <taxon>Brucella/Ochrobactrum group</taxon>
        <taxon>Brucella</taxon>
    </lineage>
</organism>
<name>A0A916WD12_9HYPH</name>
<comment type="caution">
    <text evidence="1">The sequence shown here is derived from an EMBL/GenBank/DDBJ whole genome shotgun (WGS) entry which is preliminary data.</text>
</comment>
<evidence type="ECO:0000313" key="2">
    <source>
        <dbReference type="Proteomes" id="UP000646478"/>
    </source>
</evidence>
<dbReference type="Proteomes" id="UP000646478">
    <property type="component" value="Unassembled WGS sequence"/>
</dbReference>
<dbReference type="EMBL" id="BMHH01000004">
    <property type="protein sequence ID" value="GGA86969.1"/>
    <property type="molecule type" value="Genomic_DNA"/>
</dbReference>
<dbReference type="AlphaFoldDB" id="A0A916WD12"/>
<accession>A0A916WD12</accession>
<reference evidence="1" key="2">
    <citation type="submission" date="2020-09" db="EMBL/GenBank/DDBJ databases">
        <authorList>
            <person name="Sun Q."/>
            <person name="Zhou Y."/>
        </authorList>
    </citation>
    <scope>NUCLEOTIDE SEQUENCE</scope>
    <source>
        <strain evidence="1">CGMCC 1.15082</strain>
    </source>
</reference>
<gene>
    <name evidence="1" type="ORF">GCM10011491_13300</name>
</gene>
<evidence type="ECO:0000313" key="1">
    <source>
        <dbReference type="EMBL" id="GGA86969.1"/>
    </source>
</evidence>
<sequence>MPGEPRIVVASPCSGHGFKFTSVVGEILADLTLDGGTALPVSAFSFAAMDAFVAKRAATS</sequence>
<dbReference type="InterPro" id="IPR036188">
    <property type="entry name" value="FAD/NAD-bd_sf"/>
</dbReference>